<evidence type="ECO:0000313" key="4">
    <source>
        <dbReference type="Proteomes" id="UP001164064"/>
    </source>
</evidence>
<geneLocation type="plasmid" evidence="3 4">
    <name>pRIVM_C010559_3</name>
</geneLocation>
<proteinExistence type="predicted"/>
<evidence type="ECO:0000313" key="3">
    <source>
        <dbReference type="EMBL" id="UYF73868.1"/>
    </source>
</evidence>
<name>A0AA46NJ89_9GAMM</name>
<protein>
    <submittedName>
        <fullName evidence="3">SsDNA-binding domain-containing protein</fullName>
    </submittedName>
</protein>
<dbReference type="InterPro" id="IPR013610">
    <property type="entry name" value="ArdC_N"/>
</dbReference>
<gene>
    <name evidence="3" type="ORF">LSO60_18810</name>
</gene>
<dbReference type="InterPro" id="IPR041459">
    <property type="entry name" value="MPTase-PolyVal"/>
</dbReference>
<dbReference type="Proteomes" id="UP001164064">
    <property type="component" value="Plasmid pRIVM_C010559_3"/>
</dbReference>
<feature type="domain" description="Polyvalent protein metallopeptidase" evidence="2">
    <location>
        <begin position="153"/>
        <end position="277"/>
    </location>
</feature>
<dbReference type="Pfam" id="PF08401">
    <property type="entry name" value="ArdcN"/>
    <property type="match status" value="1"/>
</dbReference>
<dbReference type="RefSeq" id="WP_219310266.1">
    <property type="nucleotide sequence ID" value="NZ_CP089054.1"/>
</dbReference>
<dbReference type="InterPro" id="IPR017113">
    <property type="entry name" value="Antirestriction_ArdC"/>
</dbReference>
<accession>A0AA46NJ89</accession>
<dbReference type="PIRSF" id="PIRSF037112">
    <property type="entry name" value="Antirestriction_ArdC"/>
    <property type="match status" value="1"/>
</dbReference>
<evidence type="ECO:0000259" key="2">
    <source>
        <dbReference type="Pfam" id="PF18818"/>
    </source>
</evidence>
<organism evidence="3 4">
    <name type="scientific">Acinetobacter ursingii</name>
    <dbReference type="NCBI Taxonomy" id="108980"/>
    <lineage>
        <taxon>Bacteria</taxon>
        <taxon>Pseudomonadati</taxon>
        <taxon>Pseudomonadota</taxon>
        <taxon>Gammaproteobacteria</taxon>
        <taxon>Moraxellales</taxon>
        <taxon>Moraxellaceae</taxon>
        <taxon>Acinetobacter</taxon>
    </lineage>
</organism>
<keyword evidence="3" id="KW-0614">Plasmid</keyword>
<dbReference type="GeneID" id="69584811"/>
<feature type="domain" description="N-terminal" evidence="1">
    <location>
        <begin position="2"/>
        <end position="121"/>
    </location>
</feature>
<dbReference type="Pfam" id="PF18818">
    <property type="entry name" value="MPTase-PolyVal"/>
    <property type="match status" value="1"/>
</dbReference>
<sequence>MNLYEQVTNQIIELMETATSSQELWSKIGSTDLFAPKNHVTGDFYNGINILILAAAMQKFGYQHNEWLTFNQAKANNLKVRKGEKSTVCVFYKPIEKDTVNPESGEVEKERFAIAKPFYLFNVAQLENVTISNPEASLENEFSKIEAGEIILNNLVEKKGAAIQIGSSDSAYYVPSVDKIVLPAKEQFTKAEYFYSVLFHEASHWTGNKSRLDRNLSGRFGSQSYAMEELIAELSSAFTCAKTGIVKHTIENHACYLKSWLQVLKNDTKAIFTAAAQAQKAHEFIMN</sequence>
<dbReference type="EMBL" id="CP089054">
    <property type="protein sequence ID" value="UYF73868.1"/>
    <property type="molecule type" value="Genomic_DNA"/>
</dbReference>
<dbReference type="GO" id="GO:0003697">
    <property type="term" value="F:single-stranded DNA binding"/>
    <property type="evidence" value="ECO:0007669"/>
    <property type="project" value="InterPro"/>
</dbReference>
<dbReference type="AlphaFoldDB" id="A0AA46NJ89"/>
<reference evidence="3" key="1">
    <citation type="journal article" date="2022" name="J Glob Antimicrob Resist">
        <title>Comparative analysis of IMP-4- and OXA-58-containing plasmids of three carbapenemase-producing Acinetobacter ursingii strains in the Netherlands.</title>
        <authorList>
            <person name="Hendrickx A.P.A."/>
            <person name="Schade R.P."/>
            <person name="Landman F."/>
            <person name="Bosch T."/>
            <person name="Schouls L.M."/>
            <person name="van Dijk K."/>
        </authorList>
    </citation>
    <scope>NUCLEOTIDE SEQUENCE</scope>
    <source>
        <strain evidence="3">RIVM_C010559</strain>
    </source>
</reference>
<evidence type="ECO:0000259" key="1">
    <source>
        <dbReference type="Pfam" id="PF08401"/>
    </source>
</evidence>